<dbReference type="Proteomes" id="UP000694851">
    <property type="component" value="Unplaced"/>
</dbReference>
<evidence type="ECO:0000256" key="3">
    <source>
        <dbReference type="ARBA" id="ARBA00047418"/>
    </source>
</evidence>
<proteinExistence type="inferred from homology"/>
<protein>
    <recommendedName>
        <fullName evidence="1">Trimethylguanosine synthase</fullName>
    </recommendedName>
    <alternativeName>
        <fullName evidence="7">Cap-specific guanine-N(2) methyltransferase</fullName>
    </alternativeName>
</protein>
<dbReference type="GO" id="GO:0005634">
    <property type="term" value="C:nucleus"/>
    <property type="evidence" value="ECO:0007669"/>
    <property type="project" value="TreeGrafter"/>
</dbReference>
<sequence length="141" mass="15097">GWFSVTPEKIAEHIAGRVSQSFKCDIIVDAFCGVGGNTIQFALTGKTVIAIDIDPVKIDLARNNAEVYGVADKIEFICGDFLLLASHLKADVVFLSPPWGGPDYATAETFDIRTMMSPDGYPLDVLTVYTNSGCGEGCVCV</sequence>
<dbReference type="InterPro" id="IPR019012">
    <property type="entry name" value="RNA_cap_Gua-N2-MeTrfase"/>
</dbReference>
<evidence type="ECO:0000256" key="1">
    <source>
        <dbReference type="ARBA" id="ARBA00018517"/>
    </source>
</evidence>
<evidence type="ECO:0000256" key="7">
    <source>
        <dbReference type="ARBA" id="ARBA00049790"/>
    </source>
</evidence>
<dbReference type="KEGG" id="hai:109378746"/>
<keyword evidence="8" id="KW-1185">Reference proteome</keyword>
<dbReference type="Pfam" id="PF09445">
    <property type="entry name" value="Methyltransf_15"/>
    <property type="match status" value="1"/>
</dbReference>
<feature type="non-terminal residue" evidence="9">
    <location>
        <position position="1"/>
    </location>
</feature>
<comment type="catalytic activity">
    <reaction evidence="4">
        <text>a 5'-end (N(7)-methyl 5'-triphosphoguanosine)-ribonucleoside in snoRNA + S-adenosyl-L-methionine = a 5'-end (N(2),N(7)-dimethyl 5'-triphosphoguanosine)-ribonucleoside in snoRNA + S-adenosyl-L-homocysteine + H(+)</text>
        <dbReference type="Rhea" id="RHEA:78475"/>
        <dbReference type="Rhea" id="RHEA-COMP:19086"/>
        <dbReference type="Rhea" id="RHEA-COMP:19088"/>
        <dbReference type="ChEBI" id="CHEBI:15378"/>
        <dbReference type="ChEBI" id="CHEBI:57856"/>
        <dbReference type="ChEBI" id="CHEBI:59789"/>
        <dbReference type="ChEBI" id="CHEBI:156461"/>
        <dbReference type="ChEBI" id="CHEBI:172880"/>
    </reaction>
    <physiologicalReaction direction="left-to-right" evidence="4">
        <dbReference type="Rhea" id="RHEA:78476"/>
    </physiologicalReaction>
</comment>
<gene>
    <name evidence="9" type="primary">LOC109378746</name>
</gene>
<dbReference type="AlphaFoldDB" id="A0A8B7QP75"/>
<evidence type="ECO:0000256" key="6">
    <source>
        <dbReference type="ARBA" id="ARBA00049075"/>
    </source>
</evidence>
<accession>A0A8B7QP75</accession>
<reference evidence="9" key="1">
    <citation type="submission" date="2025-08" db="UniProtKB">
        <authorList>
            <consortium name="RefSeq"/>
        </authorList>
    </citation>
    <scope>IDENTIFICATION</scope>
    <source>
        <tissue evidence="9">Muscle</tissue>
    </source>
</reference>
<dbReference type="OrthoDB" id="194443at2759"/>
<dbReference type="GO" id="GO:0071164">
    <property type="term" value="F:RNA cap trimethylguanosine synthase activity"/>
    <property type="evidence" value="ECO:0007669"/>
    <property type="project" value="TreeGrafter"/>
</dbReference>
<dbReference type="CDD" id="cd02440">
    <property type="entry name" value="AdoMet_MTases"/>
    <property type="match status" value="1"/>
</dbReference>
<comment type="catalytic activity">
    <reaction evidence="5">
        <text>a 5'-end (N(2),N(7)-dimethyl 5'-triphosphoguanosine)-ribonucleoside in snRNA + S-adenosyl-L-methionine = a 5'-end (N(2),N(2),N(7)-trimethyl 5'-triphosphoguanosine)-ribonucleoside in snRNA + S-adenosyl-L-homocysteine + H(+)</text>
        <dbReference type="Rhea" id="RHEA:78479"/>
        <dbReference type="Rhea" id="RHEA-COMP:19087"/>
        <dbReference type="Rhea" id="RHEA-COMP:19089"/>
        <dbReference type="ChEBI" id="CHEBI:15378"/>
        <dbReference type="ChEBI" id="CHEBI:57856"/>
        <dbReference type="ChEBI" id="CHEBI:59789"/>
        <dbReference type="ChEBI" id="CHEBI:167623"/>
        <dbReference type="ChEBI" id="CHEBI:172880"/>
    </reaction>
    <physiologicalReaction direction="left-to-right" evidence="5">
        <dbReference type="Rhea" id="RHEA:78480"/>
    </physiologicalReaction>
</comment>
<evidence type="ECO:0000256" key="2">
    <source>
        <dbReference type="ARBA" id="ARBA00025783"/>
    </source>
</evidence>
<organism evidence="8 9">
    <name type="scientific">Hipposideros armiger</name>
    <name type="common">Great Himalayan leaf-nosed bat</name>
    <dbReference type="NCBI Taxonomy" id="186990"/>
    <lineage>
        <taxon>Eukaryota</taxon>
        <taxon>Metazoa</taxon>
        <taxon>Chordata</taxon>
        <taxon>Craniata</taxon>
        <taxon>Vertebrata</taxon>
        <taxon>Euteleostomi</taxon>
        <taxon>Mammalia</taxon>
        <taxon>Eutheria</taxon>
        <taxon>Laurasiatheria</taxon>
        <taxon>Chiroptera</taxon>
        <taxon>Yinpterochiroptera</taxon>
        <taxon>Rhinolophoidea</taxon>
        <taxon>Hipposideridae</taxon>
        <taxon>Hipposideros</taxon>
    </lineage>
</organism>
<evidence type="ECO:0000313" key="8">
    <source>
        <dbReference type="Proteomes" id="UP000694851"/>
    </source>
</evidence>
<dbReference type="GeneID" id="109378746"/>
<dbReference type="InterPro" id="IPR029063">
    <property type="entry name" value="SAM-dependent_MTases_sf"/>
</dbReference>
<dbReference type="RefSeq" id="XP_019490579.1">
    <property type="nucleotide sequence ID" value="XM_019635034.1"/>
</dbReference>
<comment type="catalytic activity">
    <reaction evidence="3">
        <text>a 5'-end (N(2),N(7)-dimethyl 5'-triphosphoguanosine)-ribonucleoside in snoRNA + S-adenosyl-L-methionine = a 5'-end (N(2),N(2),N(7)-trimethyl 5'-triphosphoguanosine)-ribonucleoside in snoRNA + S-adenosyl-L-homocysteine + H(+)</text>
        <dbReference type="Rhea" id="RHEA:78507"/>
        <dbReference type="Rhea" id="RHEA-COMP:19088"/>
        <dbReference type="Rhea" id="RHEA-COMP:19090"/>
        <dbReference type="ChEBI" id="CHEBI:15378"/>
        <dbReference type="ChEBI" id="CHEBI:57856"/>
        <dbReference type="ChEBI" id="CHEBI:59789"/>
        <dbReference type="ChEBI" id="CHEBI:167623"/>
        <dbReference type="ChEBI" id="CHEBI:172880"/>
    </reaction>
    <physiologicalReaction direction="left-to-right" evidence="3">
        <dbReference type="Rhea" id="RHEA:78508"/>
    </physiologicalReaction>
</comment>
<evidence type="ECO:0000313" key="9">
    <source>
        <dbReference type="RefSeq" id="XP_019490579.1"/>
    </source>
</evidence>
<evidence type="ECO:0000256" key="5">
    <source>
        <dbReference type="ARBA" id="ARBA00048763"/>
    </source>
</evidence>
<dbReference type="PANTHER" id="PTHR14741:SF32">
    <property type="entry name" value="TRIMETHYLGUANOSINE SYNTHASE"/>
    <property type="match status" value="1"/>
</dbReference>
<comment type="catalytic activity">
    <reaction evidence="6">
        <text>a 5'-end (N(7)-methyl 5'-triphosphoguanosine)-ribonucleoside in snRNA + S-adenosyl-L-methionine = a 5'-end (N(2),N(7)-dimethyl 5'-triphosphoguanosine)-ribonucleoside in snRNA + S-adenosyl-L-homocysteine + H(+)</text>
        <dbReference type="Rhea" id="RHEA:78471"/>
        <dbReference type="Rhea" id="RHEA-COMP:19085"/>
        <dbReference type="Rhea" id="RHEA-COMP:19087"/>
        <dbReference type="ChEBI" id="CHEBI:15378"/>
        <dbReference type="ChEBI" id="CHEBI:57856"/>
        <dbReference type="ChEBI" id="CHEBI:59789"/>
        <dbReference type="ChEBI" id="CHEBI:156461"/>
        <dbReference type="ChEBI" id="CHEBI:172880"/>
    </reaction>
    <physiologicalReaction direction="left-to-right" evidence="6">
        <dbReference type="Rhea" id="RHEA:78472"/>
    </physiologicalReaction>
</comment>
<name>A0A8B7QP75_HIPAR</name>
<dbReference type="SUPFAM" id="SSF53335">
    <property type="entry name" value="S-adenosyl-L-methionine-dependent methyltransferases"/>
    <property type="match status" value="1"/>
</dbReference>
<comment type="similarity">
    <text evidence="2">Belongs to the methyltransferase superfamily. Trimethylguanosine synthase family.</text>
</comment>
<evidence type="ECO:0000256" key="4">
    <source>
        <dbReference type="ARBA" id="ARBA00048740"/>
    </source>
</evidence>
<dbReference type="PANTHER" id="PTHR14741">
    <property type="entry name" value="S-ADENOSYLMETHIONINE-DEPENDENT METHYLTRANSFERASE RELATED"/>
    <property type="match status" value="1"/>
</dbReference>
<dbReference type="Gene3D" id="3.40.50.150">
    <property type="entry name" value="Vaccinia Virus protein VP39"/>
    <property type="match status" value="1"/>
</dbReference>